<protein>
    <recommendedName>
        <fullName evidence="4">Probable cell division protein WhiA</fullName>
    </recommendedName>
</protein>
<gene>
    <name evidence="4" type="primary">whiA</name>
    <name evidence="8" type="ORF">LG34_15170</name>
</gene>
<comment type="caution">
    <text evidence="8">The sequence shown here is derived from an EMBL/GenBank/DDBJ whole genome shotgun (WGS) entry which is preliminary data.</text>
</comment>
<dbReference type="InterPro" id="IPR027434">
    <property type="entry name" value="Homing_endonucl"/>
</dbReference>
<keyword evidence="1 4" id="KW-0132">Cell division</keyword>
<evidence type="ECO:0000259" key="7">
    <source>
        <dbReference type="Pfam" id="PF14527"/>
    </source>
</evidence>
<dbReference type="RefSeq" id="WP_109216708.1">
    <property type="nucleotide sequence ID" value="NZ_CABMEW010000013.1"/>
</dbReference>
<comment type="function">
    <text evidence="4">Involved in cell division and chromosome segregation.</text>
</comment>
<keyword evidence="3 4" id="KW-0131">Cell cycle</keyword>
<dbReference type="Proteomes" id="UP000245288">
    <property type="component" value="Unassembled WGS sequence"/>
</dbReference>
<feature type="domain" description="Sporulation regulator WhiA C-terminal" evidence="5">
    <location>
        <begin position="229"/>
        <end position="312"/>
    </location>
</feature>
<keyword evidence="9" id="KW-1185">Reference proteome</keyword>
<evidence type="ECO:0000256" key="1">
    <source>
        <dbReference type="ARBA" id="ARBA00022618"/>
    </source>
</evidence>
<dbReference type="SUPFAM" id="SSF55608">
    <property type="entry name" value="Homing endonucleases"/>
    <property type="match status" value="1"/>
</dbReference>
<dbReference type="GO" id="GO:0003677">
    <property type="term" value="F:DNA binding"/>
    <property type="evidence" value="ECO:0007669"/>
    <property type="project" value="UniProtKB-UniRule"/>
</dbReference>
<dbReference type="Pfam" id="PF10298">
    <property type="entry name" value="WhiA_N"/>
    <property type="match status" value="1"/>
</dbReference>
<evidence type="ECO:0000256" key="2">
    <source>
        <dbReference type="ARBA" id="ARBA00023125"/>
    </source>
</evidence>
<evidence type="ECO:0000313" key="9">
    <source>
        <dbReference type="Proteomes" id="UP000245288"/>
    </source>
</evidence>
<dbReference type="Pfam" id="PF02650">
    <property type="entry name" value="HTH_WhiA"/>
    <property type="match status" value="1"/>
</dbReference>
<dbReference type="GO" id="GO:0051301">
    <property type="term" value="P:cell division"/>
    <property type="evidence" value="ECO:0007669"/>
    <property type="project" value="UniProtKB-UniRule"/>
</dbReference>
<comment type="similarity">
    <text evidence="4">Belongs to the WhiA family.</text>
</comment>
<dbReference type="InterPro" id="IPR023054">
    <property type="entry name" value="Sporulation_regulator_WhiA_C"/>
</dbReference>
<proteinExistence type="inferred from homology"/>
<dbReference type="PANTHER" id="PTHR37307">
    <property type="entry name" value="CELL DIVISION PROTEIN WHIA-RELATED"/>
    <property type="match status" value="1"/>
</dbReference>
<sequence length="321" mass="36741">MSFSGEMKEEIARLIPMQEADVRAELSAIIRFCGRIIRLEDSVAVLVETENVALAKTFVKLIKKAFDIQVQLEIRRHGAGKNNQYFILLSERPEDMLYSEELPERQKLQQALRDICIWSAQAEPRDLLQTLGSKRAYIRGAFLCAGSMSDPGKSYHFEIVCEDEQTAAFLKEQMAAFFVHAKIILRKQKYILYLKDSEEIIQILNVMEAHKSLMELENIRIIKEMRNSANRQSNCDSANINKMVRTAARQVEDIRYIEETIGLEQLAPALREMAQVRLDNPDVSLQELGTYLDPPVGKSGVNHRLRKLKEIAEGLRTEEGE</sequence>
<dbReference type="InterPro" id="IPR018478">
    <property type="entry name" value="Sporu_reg_WhiA_N_dom"/>
</dbReference>
<dbReference type="OrthoDB" id="401278at2"/>
<dbReference type="NCBIfam" id="TIGR00647">
    <property type="entry name" value="DNA_bind_WhiA"/>
    <property type="match status" value="1"/>
</dbReference>
<dbReference type="PANTHER" id="PTHR37307:SF1">
    <property type="entry name" value="CELL DIVISION PROTEIN WHIA-RELATED"/>
    <property type="match status" value="1"/>
</dbReference>
<feature type="domain" description="WhiA LAGLIDADG-like" evidence="7">
    <location>
        <begin position="135"/>
        <end position="226"/>
    </location>
</feature>
<keyword evidence="2 4" id="KW-0238">DNA-binding</keyword>
<organism evidence="8 9">
    <name type="scientific">Eubacterium ramulus</name>
    <dbReference type="NCBI Taxonomy" id="39490"/>
    <lineage>
        <taxon>Bacteria</taxon>
        <taxon>Bacillati</taxon>
        <taxon>Bacillota</taxon>
        <taxon>Clostridia</taxon>
        <taxon>Eubacteriales</taxon>
        <taxon>Eubacteriaceae</taxon>
        <taxon>Eubacterium</taxon>
    </lineage>
</organism>
<reference evidence="8 9" key="1">
    <citation type="submission" date="2014-09" db="EMBL/GenBank/DDBJ databases">
        <title>Butyrate-producing bacteria isolated from human gut.</title>
        <authorList>
            <person name="Zhang Q."/>
            <person name="Zhao L."/>
        </authorList>
    </citation>
    <scope>NUCLEOTIDE SEQUENCE [LARGE SCALE GENOMIC DNA]</scope>
    <source>
        <strain evidence="8 9">21</strain>
    </source>
</reference>
<dbReference type="Gene3D" id="3.10.28.10">
    <property type="entry name" value="Homing endonucleases"/>
    <property type="match status" value="1"/>
</dbReference>
<evidence type="ECO:0000259" key="5">
    <source>
        <dbReference type="Pfam" id="PF02650"/>
    </source>
</evidence>
<dbReference type="AlphaFoldDB" id="A0A2V1JLR9"/>
<evidence type="ECO:0000256" key="3">
    <source>
        <dbReference type="ARBA" id="ARBA00023306"/>
    </source>
</evidence>
<dbReference type="InterPro" id="IPR003802">
    <property type="entry name" value="Sporulation_regulator_WhiA"/>
</dbReference>
<dbReference type="InterPro" id="IPR039518">
    <property type="entry name" value="WhiA_LAGLIDADG_dom"/>
</dbReference>
<evidence type="ECO:0000259" key="6">
    <source>
        <dbReference type="Pfam" id="PF10298"/>
    </source>
</evidence>
<name>A0A2V1JLR9_EUBRA</name>
<feature type="domain" description="Sporulation transcription regulator WhiA N-terminal" evidence="6">
    <location>
        <begin position="23"/>
        <end position="94"/>
    </location>
</feature>
<dbReference type="GO" id="GO:0043937">
    <property type="term" value="P:regulation of sporulation"/>
    <property type="evidence" value="ECO:0007669"/>
    <property type="project" value="InterPro"/>
</dbReference>
<evidence type="ECO:0000313" key="8">
    <source>
        <dbReference type="EMBL" id="PWE85562.1"/>
    </source>
</evidence>
<dbReference type="HAMAP" id="MF_01420">
    <property type="entry name" value="HTH_type_WhiA"/>
    <property type="match status" value="1"/>
</dbReference>
<accession>A0A2V1JLR9</accession>
<dbReference type="Pfam" id="PF14527">
    <property type="entry name" value="LAGLIDADG_WhiA"/>
    <property type="match status" value="1"/>
</dbReference>
<dbReference type="EMBL" id="JRFU01000179">
    <property type="protein sequence ID" value="PWE85562.1"/>
    <property type="molecule type" value="Genomic_DNA"/>
</dbReference>
<evidence type="ECO:0000256" key="4">
    <source>
        <dbReference type="HAMAP-Rule" id="MF_01420"/>
    </source>
</evidence>